<dbReference type="PANTHER" id="PTHR21530:SF7">
    <property type="entry name" value="TRAB DOMAIN-CONTAINING PROTEIN"/>
    <property type="match status" value="1"/>
</dbReference>
<keyword evidence="4" id="KW-1185">Reference proteome</keyword>
<proteinExistence type="predicted"/>
<evidence type="ECO:0008006" key="5">
    <source>
        <dbReference type="Google" id="ProtNLM"/>
    </source>
</evidence>
<dbReference type="EMBL" id="OZ034821">
    <property type="protein sequence ID" value="CAL1406919.1"/>
    <property type="molecule type" value="Genomic_DNA"/>
</dbReference>
<evidence type="ECO:0000256" key="2">
    <source>
        <dbReference type="SAM" id="Phobius"/>
    </source>
</evidence>
<dbReference type="AlphaFoldDB" id="A0AAV2G8F1"/>
<protein>
    <recommendedName>
        <fullName evidence="5">TraB domain-containing protein</fullName>
    </recommendedName>
</protein>
<keyword evidence="2" id="KW-0472">Membrane</keyword>
<dbReference type="GO" id="GO:0005741">
    <property type="term" value="C:mitochondrial outer membrane"/>
    <property type="evidence" value="ECO:0007669"/>
    <property type="project" value="TreeGrafter"/>
</dbReference>
<feature type="transmembrane region" description="Helical" evidence="2">
    <location>
        <begin position="405"/>
        <end position="425"/>
    </location>
</feature>
<feature type="region of interest" description="Disordered" evidence="1">
    <location>
        <begin position="69"/>
        <end position="112"/>
    </location>
</feature>
<feature type="region of interest" description="Disordered" evidence="1">
    <location>
        <begin position="1"/>
        <end position="25"/>
    </location>
</feature>
<evidence type="ECO:0000313" key="3">
    <source>
        <dbReference type="EMBL" id="CAL1406919.1"/>
    </source>
</evidence>
<dbReference type="InterPro" id="IPR002816">
    <property type="entry name" value="TraB/PrgY/GumN_fam"/>
</dbReference>
<evidence type="ECO:0000256" key="1">
    <source>
        <dbReference type="SAM" id="MobiDB-lite"/>
    </source>
</evidence>
<dbReference type="PANTHER" id="PTHR21530">
    <property type="entry name" value="PHEROMONE SHUTDOWN PROTEIN"/>
    <property type="match status" value="1"/>
</dbReference>
<feature type="region of interest" description="Disordered" evidence="1">
    <location>
        <begin position="126"/>
        <end position="149"/>
    </location>
</feature>
<keyword evidence="2" id="KW-0812">Transmembrane</keyword>
<reference evidence="3 4" key="1">
    <citation type="submission" date="2024-04" db="EMBL/GenBank/DDBJ databases">
        <authorList>
            <person name="Fracassetti M."/>
        </authorList>
    </citation>
    <scope>NUCLEOTIDE SEQUENCE [LARGE SCALE GENOMIC DNA]</scope>
</reference>
<feature type="compositionally biased region" description="Basic and acidic residues" evidence="1">
    <location>
        <begin position="94"/>
        <end position="103"/>
    </location>
</feature>
<keyword evidence="2" id="KW-1133">Transmembrane helix</keyword>
<dbReference type="Proteomes" id="UP001497516">
    <property type="component" value="Chromosome 8"/>
</dbReference>
<dbReference type="InterPro" id="IPR046345">
    <property type="entry name" value="TraB_PrgY-like"/>
</dbReference>
<dbReference type="Pfam" id="PF01963">
    <property type="entry name" value="TraB_PrgY_gumN"/>
    <property type="match status" value="1"/>
</dbReference>
<gene>
    <name evidence="3" type="ORF">LTRI10_LOCUS46613</name>
</gene>
<sequence>MNRLARQVSPFNSLHPSRLSATTATATATVVTCKLSSRRAHNSLTPHPAARFPRRILPQASALAFFATRPANSPNPSAAMDPTPPESSEAPQRAGEDFVHVDNPDPSGGALSDSIVNVADELRDEGESVVASAGTAAGEAEPDERMEAPEELSRAVVLTCESKAETGSCDVYLVGTAHVSEESCREVEAVIRYLKPEVVFLELCSSRVSVLAPQNLKVPTTGEMIEMWKKKQNLFGILYSWFLAKVASQLEVFPGSEFRVAFEEAKKYGAIVILGDRPVQVTLRRTWLKMPLWHKAKLVYSLLFQAVFLASPQDLKKMLKEMDDVDMLTLVIQEMSKQFPTLMETLVHERDQYMASMLHRYACEHSSVVAVVGRGHLQGIKKNWQQPVSMEDLLEIPTPKPKVSALKVITSLGVGAAIISGIYLARKK</sequence>
<evidence type="ECO:0000313" key="4">
    <source>
        <dbReference type="Proteomes" id="UP001497516"/>
    </source>
</evidence>
<name>A0AAV2G8F1_9ROSI</name>
<accession>A0AAV2G8F1</accession>
<organism evidence="3 4">
    <name type="scientific">Linum trigynum</name>
    <dbReference type="NCBI Taxonomy" id="586398"/>
    <lineage>
        <taxon>Eukaryota</taxon>
        <taxon>Viridiplantae</taxon>
        <taxon>Streptophyta</taxon>
        <taxon>Embryophyta</taxon>
        <taxon>Tracheophyta</taxon>
        <taxon>Spermatophyta</taxon>
        <taxon>Magnoliopsida</taxon>
        <taxon>eudicotyledons</taxon>
        <taxon>Gunneridae</taxon>
        <taxon>Pentapetalae</taxon>
        <taxon>rosids</taxon>
        <taxon>fabids</taxon>
        <taxon>Malpighiales</taxon>
        <taxon>Linaceae</taxon>
        <taxon>Linum</taxon>
    </lineage>
</organism>
<dbReference type="CDD" id="cd14726">
    <property type="entry name" value="TraB_PrgY-like"/>
    <property type="match status" value="1"/>
</dbReference>